<name>X1I1L1_9ZZZZ</name>
<organism evidence="1">
    <name type="scientific">marine sediment metagenome</name>
    <dbReference type="NCBI Taxonomy" id="412755"/>
    <lineage>
        <taxon>unclassified sequences</taxon>
        <taxon>metagenomes</taxon>
        <taxon>ecological metagenomes</taxon>
    </lineage>
</organism>
<accession>X1I1L1</accession>
<proteinExistence type="predicted"/>
<sequence>MNVIDSLEIGDGHIIEWGHSTWDPAAVSIRDRYPTATGGFSPHSSSELPIQDLEHLVTAASNWNLLDSHSMARMIEALAVALRRHMSRI</sequence>
<dbReference type="EMBL" id="BARU01026529">
    <property type="protein sequence ID" value="GAH76301.1"/>
    <property type="molecule type" value="Genomic_DNA"/>
</dbReference>
<reference evidence="1" key="1">
    <citation type="journal article" date="2014" name="Front. Microbiol.">
        <title>High frequency of phylogenetically diverse reductive dehalogenase-homologous genes in deep subseafloor sedimentary metagenomes.</title>
        <authorList>
            <person name="Kawai M."/>
            <person name="Futagami T."/>
            <person name="Toyoda A."/>
            <person name="Takaki Y."/>
            <person name="Nishi S."/>
            <person name="Hori S."/>
            <person name="Arai W."/>
            <person name="Tsubouchi T."/>
            <person name="Morono Y."/>
            <person name="Uchiyama I."/>
            <person name="Ito T."/>
            <person name="Fujiyama A."/>
            <person name="Inagaki F."/>
            <person name="Takami H."/>
        </authorList>
    </citation>
    <scope>NUCLEOTIDE SEQUENCE</scope>
    <source>
        <strain evidence="1">Expedition CK06-06</strain>
    </source>
</reference>
<protein>
    <submittedName>
        <fullName evidence="1">Uncharacterized protein</fullName>
    </submittedName>
</protein>
<dbReference type="AlphaFoldDB" id="X1I1L1"/>
<gene>
    <name evidence="1" type="ORF">S03H2_42599</name>
</gene>
<evidence type="ECO:0000313" key="1">
    <source>
        <dbReference type="EMBL" id="GAH76301.1"/>
    </source>
</evidence>
<comment type="caution">
    <text evidence="1">The sequence shown here is derived from an EMBL/GenBank/DDBJ whole genome shotgun (WGS) entry which is preliminary data.</text>
</comment>